<dbReference type="Gene3D" id="1.20.810.10">
    <property type="entry name" value="Cytochrome Bc1 Complex, Chain C"/>
    <property type="match status" value="1"/>
</dbReference>
<dbReference type="EC" id="7.1.1.8" evidence="2"/>
<protein>
    <recommendedName>
        <fullName evidence="3">Cytochrome bc1 complex cytochrome b subunit</fullName>
        <ecNumber evidence="2">7.1.1.8</ecNumber>
    </recommendedName>
    <alternativeName>
        <fullName evidence="5">Cytochrome bc1 reductase complex subunit QcrB</fullName>
    </alternativeName>
</protein>
<dbReference type="SUPFAM" id="SSF81342">
    <property type="entry name" value="Transmembrane di-heme cytochromes"/>
    <property type="match status" value="1"/>
</dbReference>
<organism evidence="9 10">
    <name type="scientific">Nonomuraea diastatica</name>
    <dbReference type="NCBI Taxonomy" id="1848329"/>
    <lineage>
        <taxon>Bacteria</taxon>
        <taxon>Bacillati</taxon>
        <taxon>Actinomycetota</taxon>
        <taxon>Actinomycetes</taxon>
        <taxon>Streptosporangiales</taxon>
        <taxon>Streptosporangiaceae</taxon>
        <taxon>Nonomuraea</taxon>
    </lineage>
</organism>
<evidence type="ECO:0000256" key="4">
    <source>
        <dbReference type="ARBA" id="ARBA00029351"/>
    </source>
</evidence>
<accession>A0A4R4VS28</accession>
<feature type="region of interest" description="Disordered" evidence="6">
    <location>
        <begin position="448"/>
        <end position="481"/>
    </location>
</feature>
<feature type="compositionally biased region" description="Basic and acidic residues" evidence="6">
    <location>
        <begin position="469"/>
        <end position="481"/>
    </location>
</feature>
<dbReference type="InterPro" id="IPR016174">
    <property type="entry name" value="Di-haem_cyt_TM"/>
</dbReference>
<dbReference type="InterPro" id="IPR027387">
    <property type="entry name" value="Cytb/b6-like_sf"/>
</dbReference>
<dbReference type="InterPro" id="IPR036150">
    <property type="entry name" value="Cyt_b/b6_C_sf"/>
</dbReference>
<gene>
    <name evidence="9" type="ORF">E1294_47770</name>
</gene>
<name>A0A4R4VS28_9ACTN</name>
<dbReference type="Pfam" id="PF13631">
    <property type="entry name" value="Cytochrom_B_N_2"/>
    <property type="match status" value="1"/>
</dbReference>
<feature type="transmembrane region" description="Helical" evidence="7">
    <location>
        <begin position="174"/>
        <end position="195"/>
    </location>
</feature>
<feature type="transmembrane region" description="Helical" evidence="7">
    <location>
        <begin position="380"/>
        <end position="400"/>
    </location>
</feature>
<feature type="region of interest" description="Disordered" evidence="6">
    <location>
        <begin position="356"/>
        <end position="376"/>
    </location>
</feature>
<dbReference type="OrthoDB" id="9804503at2"/>
<evidence type="ECO:0000256" key="3">
    <source>
        <dbReference type="ARBA" id="ARBA00016116"/>
    </source>
</evidence>
<feature type="compositionally biased region" description="Basic and acidic residues" evidence="6">
    <location>
        <begin position="364"/>
        <end position="376"/>
    </location>
</feature>
<feature type="transmembrane region" description="Helical" evidence="7">
    <location>
        <begin position="207"/>
        <end position="226"/>
    </location>
</feature>
<keyword evidence="7" id="KW-1133">Transmembrane helix</keyword>
<dbReference type="PROSITE" id="PS51002">
    <property type="entry name" value="CYTB_NTER"/>
    <property type="match status" value="1"/>
</dbReference>
<evidence type="ECO:0000256" key="6">
    <source>
        <dbReference type="SAM" id="MobiDB-lite"/>
    </source>
</evidence>
<feature type="transmembrane region" description="Helical" evidence="7">
    <location>
        <begin position="420"/>
        <end position="440"/>
    </location>
</feature>
<dbReference type="GO" id="GO:0016020">
    <property type="term" value="C:membrane"/>
    <property type="evidence" value="ECO:0007669"/>
    <property type="project" value="InterPro"/>
</dbReference>
<dbReference type="PANTHER" id="PTHR19271:SF16">
    <property type="entry name" value="CYTOCHROME B"/>
    <property type="match status" value="1"/>
</dbReference>
<dbReference type="EMBL" id="SMKP01000256">
    <property type="protein sequence ID" value="TDD08021.1"/>
    <property type="molecule type" value="Genomic_DNA"/>
</dbReference>
<dbReference type="PANTHER" id="PTHR19271">
    <property type="entry name" value="CYTOCHROME B"/>
    <property type="match status" value="1"/>
</dbReference>
<sequence length="481" mass="52651">MASRLSPLTGAFRQGSEGAKRGDLMRPRVMKRQSFRFGHWSFMFAEVAIWSFAVLTVTGLFLMVFFDPDMSPVIYEGAYTPLRGIPVSRAFDSTMYLSFEVRGGLLVRQVHHWAALVFVAAVALQLLRMFVTGAFRRPRVAQWLIWVTLLPLGMAAGESGNILPDDLLSGGSLWLIQSVLLSIPVVGSYAVHLLFGSEFPGQSVIPVMYWTHALVIPAVIALLLAAREWLVRRHGHSRFTASVPGRPAARPLMAGTTIGVLTLLGVGAQIAPIWLYGPAHPGQTSAGSVPDWYMGFLDGALRLMPGWELTLGGYTLSLAVLVPTLVVPGVFFTVLACYPLAERLIVQRLARRDTLGRPKTKSRTARDKTGRTTLDRPREAPVKTGIAAAGVTFYGLLWAAAANDQLALQFHLGLEAVTNVFRLAVVIGPLIAFWLTHRICRGLQDRDRHTAEHGPESGVIIQTAQGGFQEREVRPDTKALT</sequence>
<reference evidence="9 10" key="1">
    <citation type="submission" date="2019-03" db="EMBL/GenBank/DDBJ databases">
        <title>Draft genome sequences of novel Actinobacteria.</title>
        <authorList>
            <person name="Sahin N."/>
            <person name="Ay H."/>
            <person name="Saygin H."/>
        </authorList>
    </citation>
    <scope>NUCLEOTIDE SEQUENCE [LARGE SCALE GENOMIC DNA]</scope>
    <source>
        <strain evidence="9 10">KC712</strain>
    </source>
</reference>
<dbReference type="AlphaFoldDB" id="A0A4R4VS28"/>
<dbReference type="GO" id="GO:0008121">
    <property type="term" value="F:quinol-cytochrome-c reductase activity"/>
    <property type="evidence" value="ECO:0007669"/>
    <property type="project" value="UniProtKB-EC"/>
</dbReference>
<evidence type="ECO:0000256" key="2">
    <source>
        <dbReference type="ARBA" id="ARBA00012951"/>
    </source>
</evidence>
<dbReference type="GO" id="GO:0022904">
    <property type="term" value="P:respiratory electron transport chain"/>
    <property type="evidence" value="ECO:0007669"/>
    <property type="project" value="InterPro"/>
</dbReference>
<keyword evidence="7" id="KW-0812">Transmembrane</keyword>
<comment type="caution">
    <text evidence="9">The sequence shown here is derived from an EMBL/GenBank/DDBJ whole genome shotgun (WGS) entry which is preliminary data.</text>
</comment>
<feature type="transmembrane region" description="Helical" evidence="7">
    <location>
        <begin position="110"/>
        <end position="131"/>
    </location>
</feature>
<evidence type="ECO:0000259" key="8">
    <source>
        <dbReference type="PROSITE" id="PS51002"/>
    </source>
</evidence>
<comment type="catalytic activity">
    <reaction evidence="4">
        <text>a quinol + 2 Fe(III)-[cytochrome c](out) = a quinone + 2 Fe(II)-[cytochrome c](out) + 2 H(+)(out)</text>
        <dbReference type="Rhea" id="RHEA:11484"/>
        <dbReference type="Rhea" id="RHEA-COMP:10350"/>
        <dbReference type="Rhea" id="RHEA-COMP:14399"/>
        <dbReference type="ChEBI" id="CHEBI:15378"/>
        <dbReference type="ChEBI" id="CHEBI:24646"/>
        <dbReference type="ChEBI" id="CHEBI:29033"/>
        <dbReference type="ChEBI" id="CHEBI:29034"/>
        <dbReference type="ChEBI" id="CHEBI:132124"/>
        <dbReference type="EC" id="7.1.1.8"/>
    </reaction>
</comment>
<dbReference type="Proteomes" id="UP000294543">
    <property type="component" value="Unassembled WGS sequence"/>
</dbReference>
<comment type="cofactor">
    <cofactor evidence="1">
        <name>heme</name>
        <dbReference type="ChEBI" id="CHEBI:30413"/>
    </cofactor>
</comment>
<keyword evidence="10" id="KW-1185">Reference proteome</keyword>
<evidence type="ECO:0000313" key="9">
    <source>
        <dbReference type="EMBL" id="TDD08021.1"/>
    </source>
</evidence>
<evidence type="ECO:0000256" key="5">
    <source>
        <dbReference type="ARBA" id="ARBA00029568"/>
    </source>
</evidence>
<evidence type="ECO:0000256" key="1">
    <source>
        <dbReference type="ARBA" id="ARBA00001971"/>
    </source>
</evidence>
<feature type="transmembrane region" description="Helical" evidence="7">
    <location>
        <begin position="40"/>
        <end position="66"/>
    </location>
</feature>
<keyword evidence="7" id="KW-0472">Membrane</keyword>
<feature type="transmembrane region" description="Helical" evidence="7">
    <location>
        <begin position="314"/>
        <end position="341"/>
    </location>
</feature>
<proteinExistence type="predicted"/>
<feature type="domain" description="Cytochrome b/b6 N-terminal region profile" evidence="8">
    <location>
        <begin position="1"/>
        <end position="240"/>
    </location>
</feature>
<dbReference type="GO" id="GO:0016491">
    <property type="term" value="F:oxidoreductase activity"/>
    <property type="evidence" value="ECO:0007669"/>
    <property type="project" value="InterPro"/>
</dbReference>
<dbReference type="InterPro" id="IPR005797">
    <property type="entry name" value="Cyt_b/b6_N"/>
</dbReference>
<dbReference type="SUPFAM" id="SSF81648">
    <property type="entry name" value="a domain/subunit of cytochrome bc1 complex (Ubiquinol-cytochrome c reductase)"/>
    <property type="match status" value="1"/>
</dbReference>
<evidence type="ECO:0000256" key="7">
    <source>
        <dbReference type="SAM" id="Phobius"/>
    </source>
</evidence>
<feature type="transmembrane region" description="Helical" evidence="7">
    <location>
        <begin position="143"/>
        <end position="162"/>
    </location>
</feature>
<evidence type="ECO:0000313" key="10">
    <source>
        <dbReference type="Proteomes" id="UP000294543"/>
    </source>
</evidence>